<reference evidence="2 3" key="1">
    <citation type="submission" date="2016-10" db="EMBL/GenBank/DDBJ databases">
        <authorList>
            <person name="Varghese N."/>
            <person name="Submissions S."/>
        </authorList>
    </citation>
    <scope>NUCLEOTIDE SEQUENCE [LARGE SCALE GENOMIC DNA]</scope>
    <source>
        <strain evidence="2 3">DSM 13796</strain>
    </source>
</reference>
<name>A0A1I6BUT1_9BACI</name>
<dbReference type="Proteomes" id="UP000182762">
    <property type="component" value="Unassembled WGS sequence"/>
</dbReference>
<proteinExistence type="predicted"/>
<organism evidence="2 3">
    <name type="scientific">Priestia endophytica DSM 13796</name>
    <dbReference type="NCBI Taxonomy" id="1121089"/>
    <lineage>
        <taxon>Bacteria</taxon>
        <taxon>Bacillati</taxon>
        <taxon>Bacillota</taxon>
        <taxon>Bacilli</taxon>
        <taxon>Bacillales</taxon>
        <taxon>Bacillaceae</taxon>
        <taxon>Priestia</taxon>
    </lineage>
</organism>
<feature type="region of interest" description="Disordered" evidence="1">
    <location>
        <begin position="1"/>
        <end position="39"/>
    </location>
</feature>
<comment type="caution">
    <text evidence="2">The sequence shown here is derived from an EMBL/GenBank/DDBJ whole genome shotgun (WGS) entry which is preliminary data.</text>
</comment>
<accession>A0A1I6BUT1</accession>
<feature type="compositionally biased region" description="Basic and acidic residues" evidence="1">
    <location>
        <begin position="15"/>
        <end position="25"/>
    </location>
</feature>
<gene>
    <name evidence="2" type="ORF">SAMN02745910_04251</name>
</gene>
<protein>
    <submittedName>
        <fullName evidence="2">Uncharacterized protein</fullName>
    </submittedName>
</protein>
<evidence type="ECO:0000313" key="2">
    <source>
        <dbReference type="EMBL" id="SFQ84680.1"/>
    </source>
</evidence>
<evidence type="ECO:0000256" key="1">
    <source>
        <dbReference type="SAM" id="MobiDB-lite"/>
    </source>
</evidence>
<evidence type="ECO:0000313" key="3">
    <source>
        <dbReference type="Proteomes" id="UP000182762"/>
    </source>
</evidence>
<dbReference type="EMBL" id="FOXX01000014">
    <property type="protein sequence ID" value="SFQ84680.1"/>
    <property type="molecule type" value="Genomic_DNA"/>
</dbReference>
<keyword evidence="3" id="KW-1185">Reference proteome</keyword>
<sequence>MLDLYQKLMAAEGVDGERSKAKTEEKEPEDELVQATPSD</sequence>